<keyword evidence="3" id="KW-1185">Reference proteome</keyword>
<dbReference type="Proteomes" id="UP000324222">
    <property type="component" value="Unassembled WGS sequence"/>
</dbReference>
<dbReference type="SUPFAM" id="SSF57501">
    <property type="entry name" value="Cystine-knot cytokines"/>
    <property type="match status" value="1"/>
</dbReference>
<accession>A0A5B7GXR8</accession>
<name>A0A5B7GXR8_PORTR</name>
<gene>
    <name evidence="2" type="ORF">E2C01_056461</name>
</gene>
<dbReference type="Gene3D" id="2.10.90.10">
    <property type="entry name" value="Cystine-knot cytokines"/>
    <property type="match status" value="1"/>
</dbReference>
<keyword evidence="1" id="KW-0732">Signal</keyword>
<dbReference type="AlphaFoldDB" id="A0A5B7GXR8"/>
<dbReference type="EMBL" id="VSRR010019594">
    <property type="protein sequence ID" value="MPC62376.1"/>
    <property type="molecule type" value="Genomic_DNA"/>
</dbReference>
<feature type="signal peptide" evidence="1">
    <location>
        <begin position="1"/>
        <end position="27"/>
    </location>
</feature>
<proteinExistence type="predicted"/>
<dbReference type="InterPro" id="IPR029034">
    <property type="entry name" value="Cystine-knot_cytokine"/>
</dbReference>
<organism evidence="2 3">
    <name type="scientific">Portunus trituberculatus</name>
    <name type="common">Swimming crab</name>
    <name type="synonym">Neptunus trituberculatus</name>
    <dbReference type="NCBI Taxonomy" id="210409"/>
    <lineage>
        <taxon>Eukaryota</taxon>
        <taxon>Metazoa</taxon>
        <taxon>Ecdysozoa</taxon>
        <taxon>Arthropoda</taxon>
        <taxon>Crustacea</taxon>
        <taxon>Multicrustacea</taxon>
        <taxon>Malacostraca</taxon>
        <taxon>Eumalacostraca</taxon>
        <taxon>Eucarida</taxon>
        <taxon>Decapoda</taxon>
        <taxon>Pleocyemata</taxon>
        <taxon>Brachyura</taxon>
        <taxon>Eubrachyura</taxon>
        <taxon>Portunoidea</taxon>
        <taxon>Portunidae</taxon>
        <taxon>Portuninae</taxon>
        <taxon>Portunus</taxon>
    </lineage>
</organism>
<evidence type="ECO:0008006" key="4">
    <source>
        <dbReference type="Google" id="ProtNLM"/>
    </source>
</evidence>
<evidence type="ECO:0000313" key="2">
    <source>
        <dbReference type="EMBL" id="MPC62376.1"/>
    </source>
</evidence>
<comment type="caution">
    <text evidence="2">The sequence shown here is derived from an EMBL/GenBank/DDBJ whole genome shotgun (WGS) entry which is preliminary data.</text>
</comment>
<reference evidence="2 3" key="1">
    <citation type="submission" date="2019-05" db="EMBL/GenBank/DDBJ databases">
        <title>Another draft genome of Portunus trituberculatus and its Hox gene families provides insights of decapod evolution.</title>
        <authorList>
            <person name="Jeong J.-H."/>
            <person name="Song I."/>
            <person name="Kim S."/>
            <person name="Choi T."/>
            <person name="Kim D."/>
            <person name="Ryu S."/>
            <person name="Kim W."/>
        </authorList>
    </citation>
    <scope>NUCLEOTIDE SEQUENCE [LARGE SCALE GENOMIC DNA]</scope>
    <source>
        <tissue evidence="2">Muscle</tissue>
    </source>
</reference>
<sequence length="309" mass="34183">MDYSTRAAITNMRRGLALHLCLALVLASTPGLGTAVSDTLVSREGAVQQQQQQQQQQVPPLVVPEWWWLSSLLSMQHGHRGHTTAAADAAVRKFAADTEEIPESKGEADTLSLVVPLDSLAEADESVLSTRAAGRVGKRGAVCRGEGRRACRRGSLTTVPASEVTQSWEAEYMSIPEGLVSFSQTQQEEAVCRDLTVPLFTVDMRRHYLEPKWMRKVQDVGVCPSMLQERRLGENVWPSSLVEVKCLCQQQSCSDRGWDYRCQAVKQTVRTWVRHSGQNFVPSQEKVSVGCMCVQRTGTEGKLANLLEV</sequence>
<evidence type="ECO:0000313" key="3">
    <source>
        <dbReference type="Proteomes" id="UP000324222"/>
    </source>
</evidence>
<protein>
    <recommendedName>
        <fullName evidence="4">Neurotrophin 1</fullName>
    </recommendedName>
</protein>
<feature type="chain" id="PRO_5022954573" description="Neurotrophin 1" evidence="1">
    <location>
        <begin position="28"/>
        <end position="309"/>
    </location>
</feature>
<evidence type="ECO:0000256" key="1">
    <source>
        <dbReference type="SAM" id="SignalP"/>
    </source>
</evidence>